<dbReference type="Pfam" id="PF02397">
    <property type="entry name" value="Bac_transf"/>
    <property type="match status" value="1"/>
</dbReference>
<evidence type="ECO:0000313" key="3">
    <source>
        <dbReference type="EMBL" id="KAA6304883.1"/>
    </source>
</evidence>
<comment type="caution">
    <text evidence="3">The sequence shown here is derived from an EMBL/GenBank/DDBJ whole genome shotgun (WGS) entry which is preliminary data.</text>
</comment>
<evidence type="ECO:0000259" key="2">
    <source>
        <dbReference type="Pfam" id="PF02397"/>
    </source>
</evidence>
<keyword evidence="1" id="KW-1133">Transmembrane helix</keyword>
<organism evidence="3">
    <name type="scientific">termite gut metagenome</name>
    <dbReference type="NCBI Taxonomy" id="433724"/>
    <lineage>
        <taxon>unclassified sequences</taxon>
        <taxon>metagenomes</taxon>
        <taxon>organismal metagenomes</taxon>
    </lineage>
</organism>
<accession>A0A5J4P8N4</accession>
<dbReference type="EMBL" id="SNRY01011149">
    <property type="protein sequence ID" value="KAA6304883.1"/>
    <property type="molecule type" value="Genomic_DNA"/>
</dbReference>
<keyword evidence="1" id="KW-0472">Membrane</keyword>
<protein>
    <submittedName>
        <fullName evidence="3">UDP-glucose:undecaprenyl-phosphate glucose-1-phosphate transferase</fullName>
        <ecNumber evidence="3">2.7.8.31</ecNumber>
    </submittedName>
</protein>
<dbReference type="PANTHER" id="PTHR30576:SF0">
    <property type="entry name" value="UNDECAPRENYL-PHOSPHATE N-ACETYLGALACTOSAMINYL 1-PHOSPHATE TRANSFERASE-RELATED"/>
    <property type="match status" value="1"/>
</dbReference>
<name>A0A5J4P8N4_9ZZZZ</name>
<dbReference type="GO" id="GO:0089702">
    <property type="term" value="F:undecaprenyl-phosphate glucose phosphotransferase activity"/>
    <property type="evidence" value="ECO:0007669"/>
    <property type="project" value="UniProtKB-EC"/>
</dbReference>
<dbReference type="InterPro" id="IPR003362">
    <property type="entry name" value="Bact_transf"/>
</dbReference>
<reference evidence="3" key="1">
    <citation type="submission" date="2019-03" db="EMBL/GenBank/DDBJ databases">
        <title>Single cell metagenomics reveals metabolic interactions within the superorganism composed of flagellate Streblomastix strix and complex community of Bacteroidetes bacteria on its surface.</title>
        <authorList>
            <person name="Treitli S.C."/>
            <person name="Kolisko M."/>
            <person name="Husnik F."/>
            <person name="Keeling P."/>
            <person name="Hampl V."/>
        </authorList>
    </citation>
    <scope>NUCLEOTIDE SEQUENCE</scope>
    <source>
        <strain evidence="3">STM</strain>
    </source>
</reference>
<feature type="transmembrane region" description="Helical" evidence="1">
    <location>
        <begin position="56"/>
        <end position="78"/>
    </location>
</feature>
<feature type="non-terminal residue" evidence="3">
    <location>
        <position position="170"/>
    </location>
</feature>
<gene>
    <name evidence="3" type="ORF">EZS27_043466</name>
</gene>
<proteinExistence type="predicted"/>
<evidence type="ECO:0000256" key="1">
    <source>
        <dbReference type="SAM" id="Phobius"/>
    </source>
</evidence>
<sequence length="170" mass="19990">MVHYSQRLPLLKRLFEIGIKIITINTFNNFRSIFLTLQKTSLQQPFNRFIKRSFDIFFSLLVLLFLFSWIVLIIASIIKITSPGPVFFSQKRTGKDGKEFWCIKFRSMRPNEEADTKQAVKDDPRVTLIGNFLRRTNLDELPQFINVLKGDMSVVGPRPHMLKHTEYYSE</sequence>
<keyword evidence="1" id="KW-0812">Transmembrane</keyword>
<feature type="domain" description="Bacterial sugar transferase" evidence="2">
    <location>
        <begin position="51"/>
        <end position="166"/>
    </location>
</feature>
<dbReference type="AlphaFoldDB" id="A0A5J4P8N4"/>
<dbReference type="EC" id="2.7.8.31" evidence="3"/>
<keyword evidence="3" id="KW-0808">Transferase</keyword>
<dbReference type="PANTHER" id="PTHR30576">
    <property type="entry name" value="COLANIC BIOSYNTHESIS UDP-GLUCOSE LIPID CARRIER TRANSFERASE"/>
    <property type="match status" value="1"/>
</dbReference>